<gene>
    <name evidence="1" type="ORF">LIER_17815</name>
</gene>
<dbReference type="EMBL" id="BAABME010004199">
    <property type="protein sequence ID" value="GAA0161518.1"/>
    <property type="molecule type" value="Genomic_DNA"/>
</dbReference>
<accession>A0AAV3QEC5</accession>
<proteinExistence type="predicted"/>
<keyword evidence="2" id="KW-1185">Reference proteome</keyword>
<comment type="caution">
    <text evidence="1">The sequence shown here is derived from an EMBL/GenBank/DDBJ whole genome shotgun (WGS) entry which is preliminary data.</text>
</comment>
<evidence type="ECO:0000313" key="1">
    <source>
        <dbReference type="EMBL" id="GAA0161518.1"/>
    </source>
</evidence>
<protein>
    <submittedName>
        <fullName evidence="1">Uncharacterized protein</fullName>
    </submittedName>
</protein>
<sequence>MCKRLGIEHRFAAICYPQTNGQETPFSLVFGAKDVLPLEVYLPNIRQLYFDEERNREQMRECLDFIDELRDQALY</sequence>
<name>A0AAV3QEC5_LITER</name>
<reference evidence="1 2" key="1">
    <citation type="submission" date="2024-01" db="EMBL/GenBank/DDBJ databases">
        <title>The complete chloroplast genome sequence of Lithospermum erythrorhizon: insights into the phylogenetic relationship among Boraginaceae species and the maternal lineages of purple gromwells.</title>
        <authorList>
            <person name="Okada T."/>
            <person name="Watanabe K."/>
        </authorList>
    </citation>
    <scope>NUCLEOTIDE SEQUENCE [LARGE SCALE GENOMIC DNA]</scope>
</reference>
<dbReference type="AlphaFoldDB" id="A0AAV3QEC5"/>
<organism evidence="1 2">
    <name type="scientific">Lithospermum erythrorhizon</name>
    <name type="common">Purple gromwell</name>
    <name type="synonym">Lithospermum officinale var. erythrorhizon</name>
    <dbReference type="NCBI Taxonomy" id="34254"/>
    <lineage>
        <taxon>Eukaryota</taxon>
        <taxon>Viridiplantae</taxon>
        <taxon>Streptophyta</taxon>
        <taxon>Embryophyta</taxon>
        <taxon>Tracheophyta</taxon>
        <taxon>Spermatophyta</taxon>
        <taxon>Magnoliopsida</taxon>
        <taxon>eudicotyledons</taxon>
        <taxon>Gunneridae</taxon>
        <taxon>Pentapetalae</taxon>
        <taxon>asterids</taxon>
        <taxon>lamiids</taxon>
        <taxon>Boraginales</taxon>
        <taxon>Boraginaceae</taxon>
        <taxon>Boraginoideae</taxon>
        <taxon>Lithospermeae</taxon>
        <taxon>Lithospermum</taxon>
    </lineage>
</organism>
<evidence type="ECO:0000313" key="2">
    <source>
        <dbReference type="Proteomes" id="UP001454036"/>
    </source>
</evidence>
<dbReference type="Proteomes" id="UP001454036">
    <property type="component" value="Unassembled WGS sequence"/>
</dbReference>